<evidence type="ECO:0000313" key="4">
    <source>
        <dbReference type="Proteomes" id="UP000663829"/>
    </source>
</evidence>
<dbReference type="Proteomes" id="UP000663829">
    <property type="component" value="Unassembled WGS sequence"/>
</dbReference>
<dbReference type="AlphaFoldDB" id="A0A814E4D1"/>
<proteinExistence type="predicted"/>
<dbReference type="InterPro" id="IPR013901">
    <property type="entry name" value="Anthrone_oxy"/>
</dbReference>
<protein>
    <recommendedName>
        <fullName evidence="5">DUF1772 domain-containing protein</fullName>
    </recommendedName>
</protein>
<dbReference type="PANTHER" id="PTHR36535:SF1">
    <property type="entry name" value="DUF1772 DOMAIN-CONTAINING PROTEIN"/>
    <property type="match status" value="1"/>
</dbReference>
<gene>
    <name evidence="2" type="ORF">GPM918_LOCUS11902</name>
    <name evidence="3" type="ORF">SRO942_LOCUS11904</name>
</gene>
<evidence type="ECO:0008006" key="5">
    <source>
        <dbReference type="Google" id="ProtNLM"/>
    </source>
</evidence>
<dbReference type="PANTHER" id="PTHR36535">
    <property type="entry name" value="YALI0E30327P"/>
    <property type="match status" value="1"/>
</dbReference>
<evidence type="ECO:0000256" key="1">
    <source>
        <dbReference type="SAM" id="Phobius"/>
    </source>
</evidence>
<dbReference type="EMBL" id="CAJNOQ010002543">
    <property type="protein sequence ID" value="CAF0964460.1"/>
    <property type="molecule type" value="Genomic_DNA"/>
</dbReference>
<sequence length="169" mass="19124">MELITNNLDIIATIPAGLYSGSSLYQSQVEWPSLEKFSTDQHWSYFQGMFNQNLLQQVLTTLPAGIAALGESYYCQKANKQLWLTAGCIFIGILPYTYLFMGPTIRKMLSTEANTPQGDYVLFEQPALIKKTLLERYKQMHLVRTVASIVGFSLVVYGLSKRQENIILL</sequence>
<name>A0A814E4D1_9BILA</name>
<feature type="transmembrane region" description="Helical" evidence="1">
    <location>
        <begin position="82"/>
        <end position="101"/>
    </location>
</feature>
<evidence type="ECO:0000313" key="2">
    <source>
        <dbReference type="EMBL" id="CAF0964460.1"/>
    </source>
</evidence>
<evidence type="ECO:0000313" key="3">
    <source>
        <dbReference type="EMBL" id="CAF3738227.1"/>
    </source>
</evidence>
<dbReference type="EMBL" id="CAJOBC010002544">
    <property type="protein sequence ID" value="CAF3738227.1"/>
    <property type="molecule type" value="Genomic_DNA"/>
</dbReference>
<keyword evidence="1" id="KW-0472">Membrane</keyword>
<keyword evidence="1" id="KW-0812">Transmembrane</keyword>
<dbReference type="OrthoDB" id="5954308at2759"/>
<reference evidence="2" key="1">
    <citation type="submission" date="2021-02" db="EMBL/GenBank/DDBJ databases">
        <authorList>
            <person name="Nowell W R."/>
        </authorList>
    </citation>
    <scope>NUCLEOTIDE SEQUENCE</scope>
</reference>
<feature type="transmembrane region" description="Helical" evidence="1">
    <location>
        <begin position="141"/>
        <end position="159"/>
    </location>
</feature>
<dbReference type="Pfam" id="PF08592">
    <property type="entry name" value="Anthrone_oxy"/>
    <property type="match status" value="1"/>
</dbReference>
<comment type="caution">
    <text evidence="2">The sequence shown here is derived from an EMBL/GenBank/DDBJ whole genome shotgun (WGS) entry which is preliminary data.</text>
</comment>
<keyword evidence="1" id="KW-1133">Transmembrane helix</keyword>
<accession>A0A814E4D1</accession>
<keyword evidence="4" id="KW-1185">Reference proteome</keyword>
<organism evidence="2 4">
    <name type="scientific">Didymodactylos carnosus</name>
    <dbReference type="NCBI Taxonomy" id="1234261"/>
    <lineage>
        <taxon>Eukaryota</taxon>
        <taxon>Metazoa</taxon>
        <taxon>Spiralia</taxon>
        <taxon>Gnathifera</taxon>
        <taxon>Rotifera</taxon>
        <taxon>Eurotatoria</taxon>
        <taxon>Bdelloidea</taxon>
        <taxon>Philodinida</taxon>
        <taxon>Philodinidae</taxon>
        <taxon>Didymodactylos</taxon>
    </lineage>
</organism>
<dbReference type="Proteomes" id="UP000681722">
    <property type="component" value="Unassembled WGS sequence"/>
</dbReference>